<organism evidence="2 3">
    <name type="scientific">Labilithrix luteola</name>
    <dbReference type="NCBI Taxonomy" id="1391654"/>
    <lineage>
        <taxon>Bacteria</taxon>
        <taxon>Pseudomonadati</taxon>
        <taxon>Myxococcota</taxon>
        <taxon>Polyangia</taxon>
        <taxon>Polyangiales</taxon>
        <taxon>Labilitrichaceae</taxon>
        <taxon>Labilithrix</taxon>
    </lineage>
</organism>
<dbReference type="KEGG" id="llu:AKJ09_00266"/>
<feature type="compositionally biased region" description="Polar residues" evidence="1">
    <location>
        <begin position="8"/>
        <end position="19"/>
    </location>
</feature>
<keyword evidence="3" id="KW-1185">Reference proteome</keyword>
<feature type="region of interest" description="Disordered" evidence="1">
    <location>
        <begin position="1"/>
        <end position="23"/>
    </location>
</feature>
<evidence type="ECO:0000256" key="1">
    <source>
        <dbReference type="SAM" id="MobiDB-lite"/>
    </source>
</evidence>
<dbReference type="Proteomes" id="UP000064967">
    <property type="component" value="Chromosome"/>
</dbReference>
<dbReference type="AlphaFoldDB" id="A0A0K1PJA6"/>
<reference evidence="2 3" key="1">
    <citation type="submission" date="2015-08" db="EMBL/GenBank/DDBJ databases">
        <authorList>
            <person name="Babu N.S."/>
            <person name="Beckwith C.J."/>
            <person name="Beseler K.G."/>
            <person name="Brison A."/>
            <person name="Carone J.V."/>
            <person name="Caskin T.P."/>
            <person name="Diamond M."/>
            <person name="Durham M.E."/>
            <person name="Foxe J.M."/>
            <person name="Go M."/>
            <person name="Henderson B.A."/>
            <person name="Jones I.B."/>
            <person name="McGettigan J.A."/>
            <person name="Micheletti S.J."/>
            <person name="Nasrallah M.E."/>
            <person name="Ortiz D."/>
            <person name="Piller C.R."/>
            <person name="Privatt S.R."/>
            <person name="Schneider S.L."/>
            <person name="Sharp S."/>
            <person name="Smith T.C."/>
            <person name="Stanton J.D."/>
            <person name="Ullery H.E."/>
            <person name="Wilson R.J."/>
            <person name="Serrano M.G."/>
            <person name="Buck G."/>
            <person name="Lee V."/>
            <person name="Wang Y."/>
            <person name="Carvalho R."/>
            <person name="Voegtly L."/>
            <person name="Shi R."/>
            <person name="Duckworth R."/>
            <person name="Johnson A."/>
            <person name="Loviza R."/>
            <person name="Walstead R."/>
            <person name="Shah Z."/>
            <person name="Kiflezghi M."/>
            <person name="Wade K."/>
            <person name="Ball S.L."/>
            <person name="Bradley K.W."/>
            <person name="Asai D.J."/>
            <person name="Bowman C.A."/>
            <person name="Russell D.A."/>
            <person name="Pope W.H."/>
            <person name="Jacobs-Sera D."/>
            <person name="Hendrix R.W."/>
            <person name="Hatfull G.F."/>
        </authorList>
    </citation>
    <scope>NUCLEOTIDE SEQUENCE [LARGE SCALE GENOMIC DNA]</scope>
    <source>
        <strain evidence="2 3">DSM 27648</strain>
    </source>
</reference>
<evidence type="ECO:0000313" key="3">
    <source>
        <dbReference type="Proteomes" id="UP000064967"/>
    </source>
</evidence>
<accession>A0A0K1PJA6</accession>
<protein>
    <submittedName>
        <fullName evidence="2">Uncharacterized protein</fullName>
    </submittedName>
</protein>
<dbReference type="EMBL" id="CP012333">
    <property type="protein sequence ID" value="AKU93602.1"/>
    <property type="molecule type" value="Genomic_DNA"/>
</dbReference>
<name>A0A0K1PJA6_9BACT</name>
<sequence>MDFVPPESMNQGVRGNSVSAGIRTARARQNVTLRARHLRTRLRGRAGRFREAVGEARG</sequence>
<dbReference type="STRING" id="1391654.AKJ09_00266"/>
<gene>
    <name evidence="2" type="ORF">AKJ09_00266</name>
</gene>
<proteinExistence type="predicted"/>
<evidence type="ECO:0000313" key="2">
    <source>
        <dbReference type="EMBL" id="AKU93602.1"/>
    </source>
</evidence>